<evidence type="ECO:0000256" key="1">
    <source>
        <dbReference type="ARBA" id="ARBA00002123"/>
    </source>
</evidence>
<dbReference type="InterPro" id="IPR007863">
    <property type="entry name" value="Peptidase_M16_C"/>
</dbReference>
<feature type="domain" description="Peptidase M16 N-terminal" evidence="3">
    <location>
        <begin position="66"/>
        <end position="211"/>
    </location>
</feature>
<evidence type="ECO:0000259" key="4">
    <source>
        <dbReference type="Pfam" id="PF05193"/>
    </source>
</evidence>
<dbReference type="Pfam" id="PF05193">
    <property type="entry name" value="Peptidase_M16_C"/>
    <property type="match status" value="1"/>
</dbReference>
<dbReference type="InterPro" id="IPR011249">
    <property type="entry name" value="Metalloenz_LuxS/M16"/>
</dbReference>
<feature type="domain" description="Peptidase M16 C-terminal" evidence="4">
    <location>
        <begin position="220"/>
        <end position="400"/>
    </location>
</feature>
<dbReference type="EMBL" id="HBHP01036941">
    <property type="protein sequence ID" value="CAD9778676.1"/>
    <property type="molecule type" value="Transcribed_RNA"/>
</dbReference>
<evidence type="ECO:0008006" key="6">
    <source>
        <dbReference type="Google" id="ProtNLM"/>
    </source>
</evidence>
<organism evidence="5">
    <name type="scientific">Lotharella oceanica</name>
    <dbReference type="NCBI Taxonomy" id="641309"/>
    <lineage>
        <taxon>Eukaryota</taxon>
        <taxon>Sar</taxon>
        <taxon>Rhizaria</taxon>
        <taxon>Cercozoa</taxon>
        <taxon>Chlorarachniophyceae</taxon>
        <taxon>Lotharella</taxon>
    </lineage>
</organism>
<comment type="function">
    <text evidence="1">Substrate recognition and binding subunit of the essential mitochondrial processing protease (MPP), which cleaves the mitochondrial sequence off newly imported precursors proteins.</text>
</comment>
<dbReference type="PANTHER" id="PTHR11851:SF49">
    <property type="entry name" value="MITOCHONDRIAL-PROCESSING PEPTIDASE SUBUNIT ALPHA"/>
    <property type="match status" value="1"/>
</dbReference>
<protein>
    <recommendedName>
        <fullName evidence="6">Mitochondrial processing peptidase alpha subunit</fullName>
    </recommendedName>
</protein>
<evidence type="ECO:0000313" key="5">
    <source>
        <dbReference type="EMBL" id="CAD9778676.1"/>
    </source>
</evidence>
<name>A0A7S2XHS3_9EUKA</name>
<dbReference type="AlphaFoldDB" id="A0A7S2XHS3"/>
<gene>
    <name evidence="5" type="ORF">LSP00402_LOCUS22692</name>
</gene>
<dbReference type="SUPFAM" id="SSF63411">
    <property type="entry name" value="LuxS/MPP-like metallohydrolase"/>
    <property type="match status" value="2"/>
</dbReference>
<proteinExistence type="inferred from homology"/>
<sequence>MLARTVTRIAPKKNARALGTLMNMFQTSKMPKVPLDEPMMGEPAKAATSVVPTDAPAITTLPNGIRVVTVDDKQAISAVGVVVESGSRFEDETTAGSSLVLEKLALGPTANHTSLAMNRALDGMGTQLQVQASRELTTYSAEVIRTDVPAMLEILGEAISSPQINSWDVNAVKKSLSEQVGELADMVDENVVSDFAHAAAFTNTPLSLPTTPTKMIVEGINSEAVKGFFEKHYTAPSIVISCVGAEHDAVVEAADKYFGKIGGEKVAAPPAKYQGGDVRPYGYGGDGMAHVALSFESVNWTDKALAAVSVLQMMMGGGGSFSAGGPGKGMYTRLYEKVLNRYPFVQSATCSQSIYSDTGLFTLYGISDPQYANNLVAVLVEQATAMAGPVDAQELARAKNLVKSYVLMHLESRIYLQDDLGRSVISFNEVKSADTLCKEIDAVTAKDVQDVAARLLSSPLSLAAIGDVSGIPQRDVVARQITA</sequence>
<reference evidence="5" key="1">
    <citation type="submission" date="2021-01" db="EMBL/GenBank/DDBJ databases">
        <authorList>
            <person name="Corre E."/>
            <person name="Pelletier E."/>
            <person name="Niang G."/>
            <person name="Scheremetjew M."/>
            <person name="Finn R."/>
            <person name="Kale V."/>
            <person name="Holt S."/>
            <person name="Cochrane G."/>
            <person name="Meng A."/>
            <person name="Brown T."/>
            <person name="Cohen L."/>
        </authorList>
    </citation>
    <scope>NUCLEOTIDE SEQUENCE</scope>
    <source>
        <strain evidence="5">CCMP622</strain>
    </source>
</reference>
<dbReference type="Gene3D" id="3.30.830.10">
    <property type="entry name" value="Metalloenzyme, LuxS/M16 peptidase-like"/>
    <property type="match status" value="2"/>
</dbReference>
<dbReference type="PANTHER" id="PTHR11851">
    <property type="entry name" value="METALLOPROTEASE"/>
    <property type="match status" value="1"/>
</dbReference>
<dbReference type="InterPro" id="IPR011765">
    <property type="entry name" value="Pept_M16_N"/>
</dbReference>
<dbReference type="GO" id="GO:0005739">
    <property type="term" value="C:mitochondrion"/>
    <property type="evidence" value="ECO:0007669"/>
    <property type="project" value="TreeGrafter"/>
</dbReference>
<dbReference type="Pfam" id="PF00675">
    <property type="entry name" value="Peptidase_M16"/>
    <property type="match status" value="1"/>
</dbReference>
<comment type="similarity">
    <text evidence="2">Belongs to the peptidase M16 family.</text>
</comment>
<evidence type="ECO:0000259" key="3">
    <source>
        <dbReference type="Pfam" id="PF00675"/>
    </source>
</evidence>
<dbReference type="InterPro" id="IPR050361">
    <property type="entry name" value="MPP/UQCRC_Complex"/>
</dbReference>
<dbReference type="GO" id="GO:0046872">
    <property type="term" value="F:metal ion binding"/>
    <property type="evidence" value="ECO:0007669"/>
    <property type="project" value="InterPro"/>
</dbReference>
<evidence type="ECO:0000256" key="2">
    <source>
        <dbReference type="ARBA" id="ARBA00007261"/>
    </source>
</evidence>
<accession>A0A7S2XHS3</accession>